<dbReference type="PIRSF" id="PIRSF006603">
    <property type="entry name" value="DinF"/>
    <property type="match status" value="1"/>
</dbReference>
<evidence type="ECO:0000256" key="12">
    <source>
        <dbReference type="ARBA" id="ARBA00031636"/>
    </source>
</evidence>
<evidence type="ECO:0000256" key="8">
    <source>
        <dbReference type="ARBA" id="ARBA00022692"/>
    </source>
</evidence>
<keyword evidence="10" id="KW-0406">Ion transport</keyword>
<comment type="similarity">
    <text evidence="3">Belongs to the multi antimicrobial extrusion (MATE) (TC 2.A.66.1) family.</text>
</comment>
<feature type="transmembrane region" description="Helical" evidence="13">
    <location>
        <begin position="387"/>
        <end position="409"/>
    </location>
</feature>
<comment type="function">
    <text evidence="1">Multidrug efflux pump.</text>
</comment>
<evidence type="ECO:0000256" key="4">
    <source>
        <dbReference type="ARBA" id="ARBA00020268"/>
    </source>
</evidence>
<evidence type="ECO:0000313" key="14">
    <source>
        <dbReference type="EMBL" id="MBC5788209.1"/>
    </source>
</evidence>
<feature type="transmembrane region" description="Helical" evidence="13">
    <location>
        <begin position="50"/>
        <end position="73"/>
    </location>
</feature>
<accession>A0ABR7IST0</accession>
<keyword evidence="11 13" id="KW-0472">Membrane</keyword>
<dbReference type="Pfam" id="PF01554">
    <property type="entry name" value="MatE"/>
    <property type="match status" value="2"/>
</dbReference>
<dbReference type="Proteomes" id="UP000649151">
    <property type="component" value="Unassembled WGS sequence"/>
</dbReference>
<feature type="transmembrane region" description="Helical" evidence="13">
    <location>
        <begin position="195"/>
        <end position="215"/>
    </location>
</feature>
<dbReference type="PANTHER" id="PTHR43298:SF2">
    <property type="entry name" value="FMN_FAD EXPORTER YEEO-RELATED"/>
    <property type="match status" value="1"/>
</dbReference>
<dbReference type="EMBL" id="JACOQK010000001">
    <property type="protein sequence ID" value="MBC5788209.1"/>
    <property type="molecule type" value="Genomic_DNA"/>
</dbReference>
<dbReference type="NCBIfam" id="TIGR00797">
    <property type="entry name" value="matE"/>
    <property type="match status" value="1"/>
</dbReference>
<gene>
    <name evidence="14" type="ORF">H8Z77_09305</name>
</gene>
<protein>
    <recommendedName>
        <fullName evidence="4">Probable multidrug resistance protein NorM</fullName>
    </recommendedName>
    <alternativeName>
        <fullName evidence="12">Multidrug-efflux transporter</fullName>
    </alternativeName>
</protein>
<feature type="transmembrane region" description="Helical" evidence="13">
    <location>
        <begin position="9"/>
        <end position="30"/>
    </location>
</feature>
<dbReference type="InterPro" id="IPR048279">
    <property type="entry name" value="MdtK-like"/>
</dbReference>
<dbReference type="InterPro" id="IPR050222">
    <property type="entry name" value="MATE_MdtK"/>
</dbReference>
<dbReference type="CDD" id="cd13144">
    <property type="entry name" value="MATE_like_4"/>
    <property type="match status" value="1"/>
</dbReference>
<feature type="transmembrane region" description="Helical" evidence="13">
    <location>
        <begin position="127"/>
        <end position="148"/>
    </location>
</feature>
<comment type="subcellular location">
    <subcellularLocation>
        <location evidence="2">Cell membrane</location>
        <topology evidence="2">Multi-pass membrane protein</topology>
    </subcellularLocation>
</comment>
<keyword evidence="8 13" id="KW-0812">Transmembrane</keyword>
<feature type="transmembrane region" description="Helical" evidence="13">
    <location>
        <begin position="285"/>
        <end position="305"/>
    </location>
</feature>
<feature type="transmembrane region" description="Helical" evidence="13">
    <location>
        <begin position="358"/>
        <end position="380"/>
    </location>
</feature>
<feature type="transmembrane region" description="Helical" evidence="13">
    <location>
        <begin position="317"/>
        <end position="338"/>
    </location>
</feature>
<evidence type="ECO:0000256" key="7">
    <source>
        <dbReference type="ARBA" id="ARBA00022475"/>
    </source>
</evidence>
<feature type="transmembrane region" description="Helical" evidence="13">
    <location>
        <begin position="93"/>
        <end position="115"/>
    </location>
</feature>
<feature type="transmembrane region" description="Helical" evidence="13">
    <location>
        <begin position="415"/>
        <end position="436"/>
    </location>
</feature>
<sequence length="447" mass="48991">MGTMPVNKLLITMSLPMMVAMLVQAMYNVVDSVFVAQIDAESLGLAAVSMAFPVQSLMIAFATGTGVGVNALLSRRLGEKKLKEASLTAKNGIFVILITYIVFALFGIFGSRLFFSLQTTDTRVIEMGVQYLSVCCIFSFGLFLEIILERLLQSTGKTIYTMFTQGAGAIINIIFDPLLIFGIGPFPKMGVQGAAVATVAGQIVAAALAFLFNHWKNHEINISMRKFRPHGQTIRQIYSVGIPSIIMQSIVSIMTFGMNKILMIFPTQGTVAVSVFGVYFKLQSFIFMPVFGLNNGMVPIIAYNYGAKNKQRITQTIKLSIIIAVGFMVVGLLIFQLLPDQLLLLFNASKDMLEIGGYALRIISLSFIFAGFSIIIISVFQALGNGVYSLVISAARQLVIILPVAYLLAVTAGLHSVWFAFPIAELCCVILCFIMLRHIYNQKIKQL</sequence>
<comment type="caution">
    <text evidence="14">The sequence shown here is derived from an EMBL/GenBank/DDBJ whole genome shotgun (WGS) entry which is preliminary data.</text>
</comment>
<proteinExistence type="inferred from homology"/>
<evidence type="ECO:0000256" key="13">
    <source>
        <dbReference type="SAM" id="Phobius"/>
    </source>
</evidence>
<evidence type="ECO:0000256" key="2">
    <source>
        <dbReference type="ARBA" id="ARBA00004651"/>
    </source>
</evidence>
<feature type="transmembrane region" description="Helical" evidence="13">
    <location>
        <begin position="160"/>
        <end position="183"/>
    </location>
</feature>
<evidence type="ECO:0000256" key="11">
    <source>
        <dbReference type="ARBA" id="ARBA00023136"/>
    </source>
</evidence>
<evidence type="ECO:0000313" key="15">
    <source>
        <dbReference type="Proteomes" id="UP000649151"/>
    </source>
</evidence>
<dbReference type="PANTHER" id="PTHR43298">
    <property type="entry name" value="MULTIDRUG RESISTANCE PROTEIN NORM-RELATED"/>
    <property type="match status" value="1"/>
</dbReference>
<keyword evidence="5" id="KW-0813">Transport</keyword>
<dbReference type="InterPro" id="IPR002528">
    <property type="entry name" value="MATE_fam"/>
</dbReference>
<evidence type="ECO:0000256" key="9">
    <source>
        <dbReference type="ARBA" id="ARBA00022989"/>
    </source>
</evidence>
<evidence type="ECO:0000256" key="5">
    <source>
        <dbReference type="ARBA" id="ARBA00022448"/>
    </source>
</evidence>
<keyword evidence="15" id="KW-1185">Reference proteome</keyword>
<evidence type="ECO:0000256" key="6">
    <source>
        <dbReference type="ARBA" id="ARBA00022449"/>
    </source>
</evidence>
<organism evidence="14 15">
    <name type="scientific">Clostridium facile</name>
    <dbReference type="NCBI Taxonomy" id="2763035"/>
    <lineage>
        <taxon>Bacteria</taxon>
        <taxon>Bacillati</taxon>
        <taxon>Bacillota</taxon>
        <taxon>Clostridia</taxon>
        <taxon>Eubacteriales</taxon>
        <taxon>Clostridiaceae</taxon>
        <taxon>Clostridium</taxon>
    </lineage>
</organism>
<dbReference type="RefSeq" id="WP_186997130.1">
    <property type="nucleotide sequence ID" value="NZ_JACOQK010000001.1"/>
</dbReference>
<feature type="transmembrane region" description="Helical" evidence="13">
    <location>
        <begin position="236"/>
        <end position="265"/>
    </location>
</feature>
<evidence type="ECO:0000256" key="3">
    <source>
        <dbReference type="ARBA" id="ARBA00010199"/>
    </source>
</evidence>
<keyword evidence="6" id="KW-0050">Antiport</keyword>
<evidence type="ECO:0000256" key="10">
    <source>
        <dbReference type="ARBA" id="ARBA00023065"/>
    </source>
</evidence>
<name>A0ABR7IST0_9CLOT</name>
<keyword evidence="7" id="KW-1003">Cell membrane</keyword>
<reference evidence="14 15" key="1">
    <citation type="submission" date="2020-08" db="EMBL/GenBank/DDBJ databases">
        <title>Genome public.</title>
        <authorList>
            <person name="Liu C."/>
            <person name="Sun Q."/>
        </authorList>
    </citation>
    <scope>NUCLEOTIDE SEQUENCE [LARGE SCALE GENOMIC DNA]</scope>
    <source>
        <strain evidence="14 15">NSJ-27</strain>
    </source>
</reference>
<evidence type="ECO:0000256" key="1">
    <source>
        <dbReference type="ARBA" id="ARBA00003408"/>
    </source>
</evidence>
<keyword evidence="9 13" id="KW-1133">Transmembrane helix</keyword>